<evidence type="ECO:0000259" key="5">
    <source>
        <dbReference type="PROSITE" id="PS50887"/>
    </source>
</evidence>
<feature type="domain" description="PAC" evidence="3">
    <location>
        <begin position="796"/>
        <end position="848"/>
    </location>
</feature>
<reference evidence="6" key="1">
    <citation type="journal article" date="2022" name="Genome Biol. Evol.">
        <title>A New Gene Family Diagnostic for Intracellular Biomineralization of Amorphous Ca Carbonates by Cyanobacteria.</title>
        <authorList>
            <person name="Benzerara K."/>
            <person name="Duprat E."/>
            <person name="Bitard-Feildel T."/>
            <person name="Caumes G."/>
            <person name="Cassier-Chauvat C."/>
            <person name="Chauvat F."/>
            <person name="Dezi M."/>
            <person name="Diop S.I."/>
            <person name="Gaschignard G."/>
            <person name="Gorgen S."/>
            <person name="Gugger M."/>
            <person name="Lopez-Garcia P."/>
            <person name="Millet M."/>
            <person name="Skouri-Panet F."/>
            <person name="Moreira D."/>
            <person name="Callebaut I."/>
        </authorList>
    </citation>
    <scope>NUCLEOTIDE SEQUENCE</scope>
    <source>
        <strain evidence="6">G9</strain>
    </source>
</reference>
<keyword evidence="1" id="KW-0175">Coiled coil</keyword>
<dbReference type="Proteomes" id="UP001154265">
    <property type="component" value="Unassembled WGS sequence"/>
</dbReference>
<organism evidence="6 7">
    <name type="scientific">Candidatus Synechococcus calcipolaris G9</name>
    <dbReference type="NCBI Taxonomy" id="1497997"/>
    <lineage>
        <taxon>Bacteria</taxon>
        <taxon>Bacillati</taxon>
        <taxon>Cyanobacteriota</taxon>
        <taxon>Cyanophyceae</taxon>
        <taxon>Synechococcales</taxon>
        <taxon>Synechococcaceae</taxon>
        <taxon>Synechococcus</taxon>
    </lineage>
</organism>
<feature type="domain" description="PAC" evidence="3">
    <location>
        <begin position="669"/>
        <end position="720"/>
    </location>
</feature>
<dbReference type="PROSITE" id="PS50113">
    <property type="entry name" value="PAC"/>
    <property type="match status" value="5"/>
</dbReference>
<dbReference type="InterPro" id="IPR000700">
    <property type="entry name" value="PAS-assoc_C"/>
</dbReference>
<gene>
    <name evidence="6" type="ORF">L3556_15610</name>
</gene>
<dbReference type="Pfam" id="PF01590">
    <property type="entry name" value="GAF"/>
    <property type="match status" value="1"/>
</dbReference>
<dbReference type="InterPro" id="IPR000160">
    <property type="entry name" value="GGDEF_dom"/>
</dbReference>
<dbReference type="InterPro" id="IPR043128">
    <property type="entry name" value="Rev_trsase/Diguanyl_cyclase"/>
</dbReference>
<reference evidence="6" key="2">
    <citation type="submission" date="2022-01" db="EMBL/GenBank/DDBJ databases">
        <authorList>
            <person name="Zivanovic Y."/>
            <person name="Moreira D."/>
            <person name="Lopez-Garcia P."/>
        </authorList>
    </citation>
    <scope>NUCLEOTIDE SEQUENCE</scope>
    <source>
        <strain evidence="6">G9</strain>
    </source>
</reference>
<evidence type="ECO:0000259" key="4">
    <source>
        <dbReference type="PROSITE" id="PS50883"/>
    </source>
</evidence>
<dbReference type="Pfam" id="PF08448">
    <property type="entry name" value="PAS_4"/>
    <property type="match status" value="1"/>
</dbReference>
<name>A0ABT6F397_9SYNE</name>
<dbReference type="PANTHER" id="PTHR44757">
    <property type="entry name" value="DIGUANYLATE CYCLASE DGCP"/>
    <property type="match status" value="1"/>
</dbReference>
<feature type="coiled-coil region" evidence="1">
    <location>
        <begin position="839"/>
        <end position="866"/>
    </location>
</feature>
<evidence type="ECO:0000256" key="1">
    <source>
        <dbReference type="SAM" id="Coils"/>
    </source>
</evidence>
<dbReference type="InterPro" id="IPR029787">
    <property type="entry name" value="Nucleotide_cyclase"/>
</dbReference>
<dbReference type="InterPro" id="IPR013656">
    <property type="entry name" value="PAS_4"/>
</dbReference>
<dbReference type="Gene3D" id="3.30.450.20">
    <property type="entry name" value="PAS domain"/>
    <property type="match status" value="6"/>
</dbReference>
<dbReference type="InterPro" id="IPR003018">
    <property type="entry name" value="GAF"/>
</dbReference>
<dbReference type="SMART" id="SM00086">
    <property type="entry name" value="PAC"/>
    <property type="match status" value="6"/>
</dbReference>
<evidence type="ECO:0000313" key="6">
    <source>
        <dbReference type="EMBL" id="MDG2992346.1"/>
    </source>
</evidence>
<dbReference type="SMART" id="SM00052">
    <property type="entry name" value="EAL"/>
    <property type="match status" value="1"/>
</dbReference>
<dbReference type="InterPro" id="IPR013655">
    <property type="entry name" value="PAS_fold_3"/>
</dbReference>
<proteinExistence type="predicted"/>
<dbReference type="InterPro" id="IPR035919">
    <property type="entry name" value="EAL_sf"/>
</dbReference>
<keyword evidence="7" id="KW-1185">Reference proteome</keyword>
<evidence type="ECO:0000259" key="2">
    <source>
        <dbReference type="PROSITE" id="PS50112"/>
    </source>
</evidence>
<feature type="domain" description="EAL" evidence="4">
    <location>
        <begin position="1150"/>
        <end position="1406"/>
    </location>
</feature>
<dbReference type="CDD" id="cd01948">
    <property type="entry name" value="EAL"/>
    <property type="match status" value="1"/>
</dbReference>
<dbReference type="EMBL" id="JAKKUT010000008">
    <property type="protein sequence ID" value="MDG2992346.1"/>
    <property type="molecule type" value="Genomic_DNA"/>
</dbReference>
<dbReference type="InterPro" id="IPR052155">
    <property type="entry name" value="Biofilm_reg_signaling"/>
</dbReference>
<dbReference type="Pfam" id="PF00989">
    <property type="entry name" value="PAS"/>
    <property type="match status" value="1"/>
</dbReference>
<dbReference type="SMART" id="SM00091">
    <property type="entry name" value="PAS"/>
    <property type="match status" value="6"/>
</dbReference>
<feature type="domain" description="PAC" evidence="3">
    <location>
        <begin position="922"/>
        <end position="975"/>
    </location>
</feature>
<dbReference type="NCBIfam" id="TIGR00254">
    <property type="entry name" value="GGDEF"/>
    <property type="match status" value="1"/>
</dbReference>
<dbReference type="CDD" id="cd00130">
    <property type="entry name" value="PAS"/>
    <property type="match status" value="5"/>
</dbReference>
<dbReference type="SMART" id="SM00267">
    <property type="entry name" value="GGDEF"/>
    <property type="match status" value="1"/>
</dbReference>
<dbReference type="Pfam" id="PF08447">
    <property type="entry name" value="PAS_3"/>
    <property type="match status" value="4"/>
</dbReference>
<dbReference type="Gene3D" id="3.20.20.450">
    <property type="entry name" value="EAL domain"/>
    <property type="match status" value="1"/>
</dbReference>
<dbReference type="CDD" id="cd01949">
    <property type="entry name" value="GGDEF"/>
    <property type="match status" value="1"/>
</dbReference>
<dbReference type="InterPro" id="IPR001610">
    <property type="entry name" value="PAC"/>
</dbReference>
<dbReference type="InterPro" id="IPR029016">
    <property type="entry name" value="GAF-like_dom_sf"/>
</dbReference>
<comment type="caution">
    <text evidence="6">The sequence shown here is derived from an EMBL/GenBank/DDBJ whole genome shotgun (WGS) entry which is preliminary data.</text>
</comment>
<dbReference type="SUPFAM" id="SSF55785">
    <property type="entry name" value="PYP-like sensor domain (PAS domain)"/>
    <property type="match status" value="6"/>
</dbReference>
<dbReference type="InterPro" id="IPR000014">
    <property type="entry name" value="PAS"/>
</dbReference>
<dbReference type="PROSITE" id="PS50887">
    <property type="entry name" value="GGDEF"/>
    <property type="match status" value="1"/>
</dbReference>
<feature type="domain" description="PAS" evidence="2">
    <location>
        <begin position="721"/>
        <end position="793"/>
    </location>
</feature>
<dbReference type="RefSeq" id="WP_277868262.1">
    <property type="nucleotide sequence ID" value="NZ_JAKKUT010000008.1"/>
</dbReference>
<dbReference type="Pfam" id="PF00990">
    <property type="entry name" value="GGDEF"/>
    <property type="match status" value="1"/>
</dbReference>
<feature type="domain" description="PAS" evidence="2">
    <location>
        <begin position="608"/>
        <end position="666"/>
    </location>
</feature>
<dbReference type="PROSITE" id="PS50112">
    <property type="entry name" value="PAS"/>
    <property type="match status" value="4"/>
</dbReference>
<feature type="domain" description="PAC" evidence="3">
    <location>
        <begin position="103"/>
        <end position="155"/>
    </location>
</feature>
<dbReference type="InterPro" id="IPR035965">
    <property type="entry name" value="PAS-like_dom_sf"/>
</dbReference>
<feature type="domain" description="PAS" evidence="2">
    <location>
        <begin position="849"/>
        <end position="919"/>
    </location>
</feature>
<dbReference type="Pfam" id="PF00563">
    <property type="entry name" value="EAL"/>
    <property type="match status" value="1"/>
</dbReference>
<dbReference type="Gene3D" id="3.30.70.270">
    <property type="match status" value="1"/>
</dbReference>
<dbReference type="SMART" id="SM00065">
    <property type="entry name" value="GAF"/>
    <property type="match status" value="1"/>
</dbReference>
<dbReference type="NCBIfam" id="TIGR00229">
    <property type="entry name" value="sensory_box"/>
    <property type="match status" value="5"/>
</dbReference>
<evidence type="ECO:0000259" key="3">
    <source>
        <dbReference type="PROSITE" id="PS50113"/>
    </source>
</evidence>
<dbReference type="Gene3D" id="3.30.450.40">
    <property type="match status" value="1"/>
</dbReference>
<dbReference type="PANTHER" id="PTHR44757:SF2">
    <property type="entry name" value="BIOFILM ARCHITECTURE MAINTENANCE PROTEIN MBAA"/>
    <property type="match status" value="1"/>
</dbReference>
<sequence>MTPAYPPLSIDQISLDDWECTPESVKQLLQFLDATPIGISVHDPSGKLIYLNQVGRSLLGVEHISVVETAELSFRFQAYRGGTGQLYPTEELPVIQALRGETVWADDMEIHQQGKVICLETWASPIFNVQGQVIYGVVAFQDISDRKRREIEQQQVDQQVRAQDIFYREVIQAQTDMILRSQADTTITFANEAFCLALGRPLEEVIGLKWFDFVPVDQMELVQERLVKLSPDHPTFESINQDYRPNQEIGWTHWISMGVFNEQGQLLEIQSVGRDITALQRKVEREQALNRVIQAIRQTLDLETIFTTATRETAQLLTSVDCFVVQYFVHQSYWEHVAEFYQDTDHASTLGLRIPDQGKPFAAQLKNLQIVQVEDTRAIEDAINQAIAQDLPGAWLLVPLVVNGSLWGSFTLHTDQHAYFWTETAISLARAVAEQLELAIHQAQLYQQAQLELAQRRQVEQALRESQNRLQNMAENLPGALFRYIQHADGSNRVIYMSRGCVELWEVEADVAEQDSSVIWQLTHPDDLPGMYASVMESARTLTAWFWSWRIITPSGQLKWLEGTGRPEQQANGDVVWDSLIIDITARKQAELQFQNLVANAPGVIYQYVLHPDGRDAMVYISEGCRDLWGLEPEAIRNDLNILWALTYPDDTEPMRQSIAQSAKNLTPWVWEWRMYHCSGTLKWLRGSSNPQQQANGDVVWDGLILDISDRKEVEAKVTEQQAQLDLVIQSSNVGFYITDLRNQTSYVSPSYKAQLGYGEADAEAAPSDWNNRLHPDDRDRAIAAYQALLRKDAGYSIDFRLRHRDGSYRWIYSNAQLICDDQGQPIKVVGSHIDISDRKEAEAALRESEERYRFLAENINDLIALHHPDGTYIYVSPSCETLLGYRCEEMMGRDPYSFLHPEDRDRIQATLEAALNTGKFMPITYRVQQKTGNYLWFETLIKPIFDRATGVISQLQTTSRNVTQRVEVQDQLKHDALHDALTGLPNRNLLMERLELALNRAKRFKDHYFAVLFLDLDRFKVINDSLGHLAGDQLLIRVAQKLDGLLRAADLVVRLGGDEFVILLEEIKGIEEAVRVAERILAELHIPIHIGGREVYTTASIGIVFGSDRYTLATNLLRDADIAMYRAKNTGKSRYEIFDAEMHRQALRRLHLENDLRQALDRQELVLHYQPIVTLDTCQLVGFEALIRWQHPSQGLKYPDEFMAIAEETGLITPMDIWGLRTACQQLRTWQQDFPDHRHLKVSVNLSAQDLRRGDILYHIDLTLAETQLPSHCLTLEITESMLIDDIESTIALLEAIKERGIYLSIDDFGTGYSSLSYLHRLPVDNLKVDRSFVNQMNTGRRNHQIVETIVTLSNQLELDAIAEGIETEEQRQQLQDLGYKFGQGYLFSKSLNAQQVKTLLAMDLGNCR</sequence>
<accession>A0ABT6F397</accession>
<feature type="domain" description="PAC" evidence="3">
    <location>
        <begin position="545"/>
        <end position="596"/>
    </location>
</feature>
<dbReference type="SUPFAM" id="SSF55073">
    <property type="entry name" value="Nucleotide cyclase"/>
    <property type="match status" value="1"/>
</dbReference>
<dbReference type="InterPro" id="IPR013767">
    <property type="entry name" value="PAS_fold"/>
</dbReference>
<feature type="domain" description="GGDEF" evidence="5">
    <location>
        <begin position="1008"/>
        <end position="1141"/>
    </location>
</feature>
<evidence type="ECO:0000313" key="7">
    <source>
        <dbReference type="Proteomes" id="UP001154265"/>
    </source>
</evidence>
<feature type="domain" description="PAS" evidence="2">
    <location>
        <begin position="163"/>
        <end position="226"/>
    </location>
</feature>
<dbReference type="PROSITE" id="PS50883">
    <property type="entry name" value="EAL"/>
    <property type="match status" value="1"/>
</dbReference>
<dbReference type="SUPFAM" id="SSF141868">
    <property type="entry name" value="EAL domain-like"/>
    <property type="match status" value="1"/>
</dbReference>
<protein>
    <submittedName>
        <fullName evidence="6">PAS domain S-box protein</fullName>
    </submittedName>
</protein>
<dbReference type="SUPFAM" id="SSF55781">
    <property type="entry name" value="GAF domain-like"/>
    <property type="match status" value="1"/>
</dbReference>
<dbReference type="InterPro" id="IPR001633">
    <property type="entry name" value="EAL_dom"/>
</dbReference>